<comment type="caution">
    <text evidence="2">The sequence shown here is derived from an EMBL/GenBank/DDBJ whole genome shotgun (WGS) entry which is preliminary data.</text>
</comment>
<evidence type="ECO:0000313" key="2">
    <source>
        <dbReference type="EMBL" id="MBE9189459.1"/>
    </source>
</evidence>
<dbReference type="EMBL" id="JADEWN010000006">
    <property type="protein sequence ID" value="MBE9189459.1"/>
    <property type="molecule type" value="Genomic_DNA"/>
</dbReference>
<dbReference type="NCBIfam" id="TIGR02257">
    <property type="entry name" value="cobalto_cobN"/>
    <property type="match status" value="1"/>
</dbReference>
<proteinExistence type="predicted"/>
<dbReference type="EC" id="6.6.1.2" evidence="2"/>
<gene>
    <name evidence="2" type="primary">cobN</name>
    <name evidence="2" type="ORF">IQ230_03575</name>
</gene>
<dbReference type="PANTHER" id="PTHR44119:SF4">
    <property type="entry name" value="AEROBIC COBALTOCHELATASE SUBUNIT COBN"/>
    <property type="match status" value="1"/>
</dbReference>
<dbReference type="Proteomes" id="UP000651156">
    <property type="component" value="Unassembled WGS sequence"/>
</dbReference>
<feature type="domain" description="CobN/magnesium chelatase" evidence="1">
    <location>
        <begin position="140"/>
        <end position="768"/>
    </location>
</feature>
<evidence type="ECO:0000313" key="3">
    <source>
        <dbReference type="Proteomes" id="UP000651156"/>
    </source>
</evidence>
<name>A0ABR9UMH3_9CHRO</name>
<protein>
    <submittedName>
        <fullName evidence="2">Cobaltochelatase subunit CobN</fullName>
        <ecNumber evidence="2">6.6.1.2</ecNumber>
    </submittedName>
</protein>
<dbReference type="GO" id="GO:0051116">
    <property type="term" value="F:cobaltochelatase activity"/>
    <property type="evidence" value="ECO:0007669"/>
    <property type="project" value="UniProtKB-EC"/>
</dbReference>
<reference evidence="2 3" key="1">
    <citation type="submission" date="2020-10" db="EMBL/GenBank/DDBJ databases">
        <authorList>
            <person name="Castelo-Branco R."/>
            <person name="Eusebio N."/>
            <person name="Adriana R."/>
            <person name="Vieira A."/>
            <person name="Brugerolle De Fraissinette N."/>
            <person name="Rezende De Castro R."/>
            <person name="Schneider M.P."/>
            <person name="Vasconcelos V."/>
            <person name="Leao P.N."/>
        </authorList>
    </citation>
    <scope>NUCLEOTIDE SEQUENCE [LARGE SCALE GENOMIC DNA]</scope>
    <source>
        <strain evidence="2 3">LEGE 06123</strain>
    </source>
</reference>
<keyword evidence="3" id="KW-1185">Reference proteome</keyword>
<accession>A0ABR9UMH3</accession>
<organism evidence="2 3">
    <name type="scientific">Gloeocapsopsis crepidinum LEGE 06123</name>
    <dbReference type="NCBI Taxonomy" id="588587"/>
    <lineage>
        <taxon>Bacteria</taxon>
        <taxon>Bacillati</taxon>
        <taxon>Cyanobacteriota</taxon>
        <taxon>Cyanophyceae</taxon>
        <taxon>Oscillatoriophycideae</taxon>
        <taxon>Chroococcales</taxon>
        <taxon>Chroococcaceae</taxon>
        <taxon>Gloeocapsopsis</taxon>
    </lineage>
</organism>
<dbReference type="InterPro" id="IPR011953">
    <property type="entry name" value="Cobalto_CobN"/>
</dbReference>
<dbReference type="Pfam" id="PF02514">
    <property type="entry name" value="CobN-Mg_chel"/>
    <property type="match status" value="1"/>
</dbReference>
<dbReference type="CDD" id="cd10150">
    <property type="entry name" value="CobN_like"/>
    <property type="match status" value="1"/>
</dbReference>
<keyword evidence="2" id="KW-0436">Ligase</keyword>
<sequence>MHRINATPGGWNPQSEGVIFLEQTPAPIVFLTAADTDIQTIAAAISKLPVGFPALRVANLLQLQQQLTIDTYAEEVLEKAQIIILRLLGGQSYWAYGLEVVQETVQRTGASLIVIPGDDVLDPNLIEHSTVSLTAVNQIWRYFSEGGVENIVNGLQFVCDACLETSYYPLQPQVIPRVGFYEGSGIRAWGSEEKPRVGILFYRAHYLAGNLNVIDAFCQALWERNLEPIPIFVSSLRDRLLVQDELISYFQPKEEPQIQLLLNTTSFSLARLEATLQLDFWEKLDVPVLQAILSSGSVDVWEAQFQGLSPRDMAMNVALPEVDGRIITRAVSFKAVQTWNSDLETDVVVYEPRCDRIAFVADLAASWVRLRLSPPHERRIALILANYPNRDGRLANGVGLDTPASCVEILQALQDAGYQVKNPPQSGEELMQRLTSGVTNDPEGRELRSVLQSVSWQEYGEYFASLPLEVQQGIAGRWGETNHRGTEEAIAVPGISLGNVFVGIQPGRGYDVDPTLNYHAPDLEPTHAYLAFYYWVRECFGADAVVHVGKHGNLEWLPGKSVALSESCYPEVAFGALPHLYPFIVNDPGEGSQAKRRAQAVILDHLTPPLTRAELYGPLQQLEGLVDEYYEAQSLDPARLTLIRDRILNLVLQENLYLDLGVGSDEQLSISNIDGYLCELKESQIRDGLHVFGQCPQGRQLCDLIVAIARMPSSDRIGLTRAIAQTWGLDFDPLTTDLSQKLSATEIELLSTKTQQPCHTVGDAVEALEN</sequence>
<dbReference type="RefSeq" id="WP_193930710.1">
    <property type="nucleotide sequence ID" value="NZ_CAWPMZ010000111.1"/>
</dbReference>
<feature type="non-terminal residue" evidence="2">
    <location>
        <position position="770"/>
    </location>
</feature>
<evidence type="ECO:0000259" key="1">
    <source>
        <dbReference type="Pfam" id="PF02514"/>
    </source>
</evidence>
<dbReference type="PANTHER" id="PTHR44119">
    <property type="entry name" value="MAGNESIUM-CHELATASE SUBUNIT CHLH, CHLOROPLASTIC"/>
    <property type="match status" value="1"/>
</dbReference>
<dbReference type="InterPro" id="IPR003672">
    <property type="entry name" value="CobN/Mg_chltase"/>
</dbReference>